<sequence>MDIYHIEIFTSPEGNFLEKNIVAIIGLLLVILTYLGERISSAKRAKKNNKYNWFLSIIIQPNLERIEKIYSSTEETLKKSINELRTSSSLPHDQYLLLQRKKMNQFKNEKRSYFNNFSSLVRAYDPNLANRIDEIINELDDIYTQNLDEGISDESKSFSVISSEIYRNQTTLYANLFEEINLIETR</sequence>
<gene>
    <name evidence="2" type="ORF">RM541_14950</name>
</gene>
<proteinExistence type="predicted"/>
<evidence type="ECO:0000256" key="1">
    <source>
        <dbReference type="SAM" id="Phobius"/>
    </source>
</evidence>
<feature type="transmembrane region" description="Helical" evidence="1">
    <location>
        <begin position="20"/>
        <end position="37"/>
    </location>
</feature>
<keyword evidence="1" id="KW-1133">Transmembrane helix</keyword>
<protein>
    <submittedName>
        <fullName evidence="2">Uncharacterized protein</fullName>
    </submittedName>
</protein>
<evidence type="ECO:0000313" key="2">
    <source>
        <dbReference type="EMBL" id="MDT0687665.1"/>
    </source>
</evidence>
<dbReference type="Proteomes" id="UP001253848">
    <property type="component" value="Unassembled WGS sequence"/>
</dbReference>
<keyword evidence="1" id="KW-0812">Transmembrane</keyword>
<accession>A0ABU3DVB3</accession>
<dbReference type="RefSeq" id="WP_311500939.1">
    <property type="nucleotide sequence ID" value="NZ_JAVRHN010000013.1"/>
</dbReference>
<reference evidence="2 3" key="1">
    <citation type="submission" date="2023-09" db="EMBL/GenBank/DDBJ databases">
        <authorList>
            <person name="Rey-Velasco X."/>
        </authorList>
    </citation>
    <scope>NUCLEOTIDE SEQUENCE [LARGE SCALE GENOMIC DNA]</scope>
    <source>
        <strain evidence="2 3">F225</strain>
    </source>
</reference>
<keyword evidence="1" id="KW-0472">Membrane</keyword>
<name>A0ABU3DVB3_9FLAO</name>
<evidence type="ECO:0000313" key="3">
    <source>
        <dbReference type="Proteomes" id="UP001253848"/>
    </source>
</evidence>
<organism evidence="2 3">
    <name type="scientific">Autumnicola psychrophila</name>
    <dbReference type="NCBI Taxonomy" id="3075592"/>
    <lineage>
        <taxon>Bacteria</taxon>
        <taxon>Pseudomonadati</taxon>
        <taxon>Bacteroidota</taxon>
        <taxon>Flavobacteriia</taxon>
        <taxon>Flavobacteriales</taxon>
        <taxon>Flavobacteriaceae</taxon>
        <taxon>Autumnicola</taxon>
    </lineage>
</organism>
<keyword evidence="3" id="KW-1185">Reference proteome</keyword>
<dbReference type="EMBL" id="JAVRHN010000013">
    <property type="protein sequence ID" value="MDT0687665.1"/>
    <property type="molecule type" value="Genomic_DNA"/>
</dbReference>
<comment type="caution">
    <text evidence="2">The sequence shown here is derived from an EMBL/GenBank/DDBJ whole genome shotgun (WGS) entry which is preliminary data.</text>
</comment>